<evidence type="ECO:0000313" key="1">
    <source>
        <dbReference type="EMBL" id="MBX42729.1"/>
    </source>
</evidence>
<accession>A0A2P2NJS0</accession>
<name>A0A2P2NJS0_RHIMU</name>
<reference evidence="1" key="1">
    <citation type="submission" date="2018-02" db="EMBL/GenBank/DDBJ databases">
        <title>Rhizophora mucronata_Transcriptome.</title>
        <authorList>
            <person name="Meera S.P."/>
            <person name="Sreeshan A."/>
            <person name="Augustine A."/>
        </authorList>
    </citation>
    <scope>NUCLEOTIDE SEQUENCE</scope>
    <source>
        <tissue evidence="1">Leaf</tissue>
    </source>
</reference>
<sequence>MSFYLTLRTSMMLINQRQKLRLINQIQKIRQMMVMIVRMRKKTSGGKVSHSIFWIHNNL</sequence>
<proteinExistence type="predicted"/>
<dbReference type="AlphaFoldDB" id="A0A2P2NJS0"/>
<protein>
    <submittedName>
        <fullName evidence="1">NAC transcription factors 7</fullName>
    </submittedName>
</protein>
<dbReference type="EMBL" id="GGEC01062245">
    <property type="protein sequence ID" value="MBX42729.1"/>
    <property type="molecule type" value="Transcribed_RNA"/>
</dbReference>
<organism evidence="1">
    <name type="scientific">Rhizophora mucronata</name>
    <name type="common">Asiatic mangrove</name>
    <dbReference type="NCBI Taxonomy" id="61149"/>
    <lineage>
        <taxon>Eukaryota</taxon>
        <taxon>Viridiplantae</taxon>
        <taxon>Streptophyta</taxon>
        <taxon>Embryophyta</taxon>
        <taxon>Tracheophyta</taxon>
        <taxon>Spermatophyta</taxon>
        <taxon>Magnoliopsida</taxon>
        <taxon>eudicotyledons</taxon>
        <taxon>Gunneridae</taxon>
        <taxon>Pentapetalae</taxon>
        <taxon>rosids</taxon>
        <taxon>fabids</taxon>
        <taxon>Malpighiales</taxon>
        <taxon>Rhizophoraceae</taxon>
        <taxon>Rhizophora</taxon>
    </lineage>
</organism>